<proteinExistence type="predicted"/>
<dbReference type="EMBL" id="QVTD01000003">
    <property type="protein sequence ID" value="RFU64844.1"/>
    <property type="molecule type" value="Genomic_DNA"/>
</dbReference>
<dbReference type="AlphaFoldDB" id="A0A372LFQ7"/>
<evidence type="ECO:0000313" key="1">
    <source>
        <dbReference type="EMBL" id="RFU64844.1"/>
    </source>
</evidence>
<comment type="caution">
    <text evidence="1">The sequence shown here is derived from an EMBL/GenBank/DDBJ whole genome shotgun (WGS) entry which is preliminary data.</text>
</comment>
<reference evidence="1 2" key="1">
    <citation type="submission" date="2018-08" db="EMBL/GenBank/DDBJ databases">
        <title>Bacillus chawlae sp. nov., Bacillus glennii sp. nov., and Bacillus saganii sp. nov. Isolated from the Vehicle Assembly Building at Kennedy Space Center where the Viking Spacecraft were Assembled.</title>
        <authorList>
            <person name="Seuylemezian A."/>
            <person name="Vaishampayan P."/>
        </authorList>
    </citation>
    <scope>NUCLEOTIDE SEQUENCE [LARGE SCALE GENOMIC DNA]</scope>
    <source>
        <strain evidence="1 2">V44-8</strain>
    </source>
</reference>
<name>A0A372LFQ7_9BACI</name>
<keyword evidence="2" id="KW-1185">Reference proteome</keyword>
<protein>
    <submittedName>
        <fullName evidence="1">Uncharacterized protein</fullName>
    </submittedName>
</protein>
<accession>A0A372LFQ7</accession>
<sequence>MKSIINNKNLSSLIIFLDTPDEMVEDGSGDYFEELFWKLPEQCIWNERKGMGVGHSFTSCDIRYC</sequence>
<organism evidence="1 2">
    <name type="scientific">Peribacillus glennii</name>
    <dbReference type="NCBI Taxonomy" id="2303991"/>
    <lineage>
        <taxon>Bacteria</taxon>
        <taxon>Bacillati</taxon>
        <taxon>Bacillota</taxon>
        <taxon>Bacilli</taxon>
        <taxon>Bacillales</taxon>
        <taxon>Bacillaceae</taxon>
        <taxon>Peribacillus</taxon>
    </lineage>
</organism>
<dbReference type="RefSeq" id="WP_117321020.1">
    <property type="nucleotide sequence ID" value="NZ_QVTD01000003.1"/>
</dbReference>
<evidence type="ECO:0000313" key="2">
    <source>
        <dbReference type="Proteomes" id="UP000262939"/>
    </source>
</evidence>
<dbReference type="Proteomes" id="UP000262939">
    <property type="component" value="Unassembled WGS sequence"/>
</dbReference>
<dbReference type="OrthoDB" id="9810303at2"/>
<gene>
    <name evidence="1" type="ORF">D0466_02660</name>
</gene>